<evidence type="ECO:0000313" key="1">
    <source>
        <dbReference type="EMBL" id="UJG39720.1"/>
    </source>
</evidence>
<dbReference type="AlphaFoldDB" id="A0A9Y1BIR3"/>
<dbReference type="PANTHER" id="PTHR39967:SF1">
    <property type="entry name" value="ISH14-TYPE TRANSPOSASE HSIRS44"/>
    <property type="match status" value="1"/>
</dbReference>
<proteinExistence type="predicted"/>
<dbReference type="EMBL" id="CP084166">
    <property type="protein sequence ID" value="UJG39720.1"/>
    <property type="molecule type" value="Genomic_DNA"/>
</dbReference>
<dbReference type="GO" id="GO:0003676">
    <property type="term" value="F:nucleic acid binding"/>
    <property type="evidence" value="ECO:0007669"/>
    <property type="project" value="InterPro"/>
</dbReference>
<dbReference type="Gene3D" id="3.30.420.10">
    <property type="entry name" value="Ribonuclease H-like superfamily/Ribonuclease H"/>
    <property type="match status" value="1"/>
</dbReference>
<dbReference type="InterPro" id="IPR036397">
    <property type="entry name" value="RNaseH_sf"/>
</dbReference>
<accession>A0A9Y1BIR3</accession>
<dbReference type="Proteomes" id="UP001201020">
    <property type="component" value="Chromosome"/>
</dbReference>
<reference evidence="1" key="1">
    <citation type="journal article" date="2022" name="Nat. Microbiol.">
        <title>Unique mobile elements and scalable gene flow at the prokaryote-eukaryote boundary revealed by circularized Asgard archaea genomes.</title>
        <authorList>
            <person name="Wu F."/>
            <person name="Speth D.R."/>
            <person name="Philosof A."/>
            <person name="Cremiere A."/>
            <person name="Narayanan A."/>
            <person name="Barco R.A."/>
            <person name="Connon S.A."/>
            <person name="Amend J.P."/>
            <person name="Antoshechkin I.A."/>
            <person name="Orphan V.J."/>
        </authorList>
    </citation>
    <scope>NUCLEOTIDE SEQUENCE</scope>
    <source>
        <strain evidence="1">PM71</strain>
    </source>
</reference>
<dbReference type="InterPro" id="IPR012337">
    <property type="entry name" value="RNaseH-like_sf"/>
</dbReference>
<protein>
    <recommendedName>
        <fullName evidence="2">DDE domain-containing protein</fullName>
    </recommendedName>
</protein>
<name>A0A9Y1BIR3_9ARCH</name>
<gene>
    <name evidence="1" type="ORF">K9W45_07575</name>
</gene>
<sequence>MNKLRIYSLFKGSRIPKKIIIRAIYEYIGSKNGLRTVAWKNGLTHQALWYWVKKFSLFRESLHRVVAERGGIPEIIVVDETEIKTSQGSMYMWFALDPYNKTLLGFSITKGRSNLECLLTFRYWFKCWGSKPRIVVTDAGVWYPVLLRLGIKISVIKGGLRSYIERFNATLKSYRWFHSILHCTCPIRAVYGSTHLSGFLTLFMLYYNFVRPHQSLGHPPLSSFLPRRWYKN</sequence>
<dbReference type="PANTHER" id="PTHR39967">
    <property type="match status" value="1"/>
</dbReference>
<evidence type="ECO:0008006" key="2">
    <source>
        <dbReference type="Google" id="ProtNLM"/>
    </source>
</evidence>
<dbReference type="SUPFAM" id="SSF53098">
    <property type="entry name" value="Ribonuclease H-like"/>
    <property type="match status" value="1"/>
</dbReference>
<organism evidence="1">
    <name type="scientific">Candidatus Heimdallarchaeum aukensis</name>
    <dbReference type="NCBI Taxonomy" id="2876573"/>
    <lineage>
        <taxon>Archaea</taxon>
        <taxon>Promethearchaeati</taxon>
        <taxon>Candidatus Heimdallarchaeota</taxon>
        <taxon>Candidatus Heimdallarchaeia (ex Rinke et al. 2021) (nom. nud.)</taxon>
        <taxon>Candidatus Heimdallarchaeales</taxon>
        <taxon>Candidatus Heimdallarchaeaceae</taxon>
        <taxon>Candidatus Heimdallarchaeum</taxon>
    </lineage>
</organism>